<dbReference type="RefSeq" id="XP_010278879.1">
    <property type="nucleotide sequence ID" value="XM_010280577.1"/>
</dbReference>
<keyword evidence="3" id="KW-0677">Repeat</keyword>
<comment type="subcellular location">
    <subcellularLocation>
        <location evidence="1">Membrane</location>
        <topology evidence="1">Multi-pass membrane protein</topology>
    </subcellularLocation>
</comment>
<feature type="domain" description="PGG" evidence="8">
    <location>
        <begin position="62"/>
        <end position="172"/>
    </location>
</feature>
<keyword evidence="5" id="KW-0040">ANK repeat</keyword>
<sequence length="252" mass="28489">MEEALRGAGALRFRDIPPTTHHHTTSTHPIVQIPLAAQHDDQVIHERQQDFKLWKKPQNHEDWVEKKRGTLMVVASLIATMAFQAGINPPGGVWQENNEDISQLAGTSVMADMYSDVFHEFINFNTAGLIASLSIILLLISGLPMRHRIIVWILMVTMWVAITAMALTYIKSLDALALESEYGMLCKLKIGIIVWLSLMGLLLLVHTVRLLKRGLKKLVKLLRRRRNTNTSAASIISTYYCHVLHLIGFRSH</sequence>
<keyword evidence="2 7" id="KW-0812">Transmembrane</keyword>
<dbReference type="InParanoid" id="A0A1U8BC18"/>
<feature type="transmembrane region" description="Helical" evidence="7">
    <location>
        <begin position="149"/>
        <end position="170"/>
    </location>
</feature>
<accession>A0A1U8BC18</accession>
<dbReference type="STRING" id="4432.A0A1U8BC18"/>
<evidence type="ECO:0000256" key="2">
    <source>
        <dbReference type="ARBA" id="ARBA00022692"/>
    </source>
</evidence>
<dbReference type="Pfam" id="PF13962">
    <property type="entry name" value="PGG"/>
    <property type="match status" value="1"/>
</dbReference>
<evidence type="ECO:0000256" key="5">
    <source>
        <dbReference type="ARBA" id="ARBA00023043"/>
    </source>
</evidence>
<feature type="transmembrane region" description="Helical" evidence="7">
    <location>
        <begin position="190"/>
        <end position="211"/>
    </location>
</feature>
<organism evidence="9 10">
    <name type="scientific">Nelumbo nucifera</name>
    <name type="common">Sacred lotus</name>
    <dbReference type="NCBI Taxonomy" id="4432"/>
    <lineage>
        <taxon>Eukaryota</taxon>
        <taxon>Viridiplantae</taxon>
        <taxon>Streptophyta</taxon>
        <taxon>Embryophyta</taxon>
        <taxon>Tracheophyta</taxon>
        <taxon>Spermatophyta</taxon>
        <taxon>Magnoliopsida</taxon>
        <taxon>Proteales</taxon>
        <taxon>Nelumbonaceae</taxon>
        <taxon>Nelumbo</taxon>
    </lineage>
</organism>
<proteinExistence type="predicted"/>
<gene>
    <name evidence="10" type="primary">LOC104612916</name>
</gene>
<keyword evidence="4 7" id="KW-1133">Transmembrane helix</keyword>
<dbReference type="KEGG" id="nnu:104612916"/>
<evidence type="ECO:0000256" key="4">
    <source>
        <dbReference type="ARBA" id="ARBA00022989"/>
    </source>
</evidence>
<name>A0A1U8BC18_NELNU</name>
<keyword evidence="6 7" id="KW-0472">Membrane</keyword>
<dbReference type="eggNOG" id="KOG0504">
    <property type="taxonomic scope" value="Eukaryota"/>
</dbReference>
<keyword evidence="9" id="KW-1185">Reference proteome</keyword>
<evidence type="ECO:0000313" key="9">
    <source>
        <dbReference type="Proteomes" id="UP000189703"/>
    </source>
</evidence>
<evidence type="ECO:0000256" key="6">
    <source>
        <dbReference type="ARBA" id="ARBA00023136"/>
    </source>
</evidence>
<evidence type="ECO:0000256" key="3">
    <source>
        <dbReference type="ARBA" id="ARBA00022737"/>
    </source>
</evidence>
<dbReference type="GeneID" id="104612916"/>
<feature type="transmembrane region" description="Helical" evidence="7">
    <location>
        <begin position="121"/>
        <end position="140"/>
    </location>
</feature>
<dbReference type="Proteomes" id="UP000189703">
    <property type="component" value="Unplaced"/>
</dbReference>
<dbReference type="PANTHER" id="PTHR24186:SF37">
    <property type="entry name" value="PGG DOMAIN-CONTAINING PROTEIN"/>
    <property type="match status" value="1"/>
</dbReference>
<dbReference type="OrthoDB" id="681126at2759"/>
<dbReference type="PANTHER" id="PTHR24186">
    <property type="entry name" value="PROTEIN PHOSPHATASE 1 REGULATORY SUBUNIT"/>
    <property type="match status" value="1"/>
</dbReference>
<evidence type="ECO:0000259" key="8">
    <source>
        <dbReference type="Pfam" id="PF13962"/>
    </source>
</evidence>
<feature type="transmembrane region" description="Helical" evidence="7">
    <location>
        <begin position="69"/>
        <end position="87"/>
    </location>
</feature>
<evidence type="ECO:0000256" key="7">
    <source>
        <dbReference type="SAM" id="Phobius"/>
    </source>
</evidence>
<protein>
    <submittedName>
        <fullName evidence="10">Uncharacterized protein LOC104612916</fullName>
    </submittedName>
</protein>
<evidence type="ECO:0000313" key="10">
    <source>
        <dbReference type="RefSeq" id="XP_010278879.1"/>
    </source>
</evidence>
<feature type="transmembrane region" description="Helical" evidence="7">
    <location>
        <begin position="232"/>
        <end position="249"/>
    </location>
</feature>
<dbReference type="AlphaFoldDB" id="A0A1U8BC18"/>
<reference evidence="10" key="1">
    <citation type="submission" date="2025-08" db="UniProtKB">
        <authorList>
            <consortium name="RefSeq"/>
        </authorList>
    </citation>
    <scope>IDENTIFICATION</scope>
</reference>
<dbReference type="GO" id="GO:0016020">
    <property type="term" value="C:membrane"/>
    <property type="evidence" value="ECO:0007669"/>
    <property type="project" value="UniProtKB-SubCell"/>
</dbReference>
<evidence type="ECO:0000256" key="1">
    <source>
        <dbReference type="ARBA" id="ARBA00004141"/>
    </source>
</evidence>
<dbReference type="OMA" id="LSNTICF"/>
<dbReference type="InterPro" id="IPR026961">
    <property type="entry name" value="PGG_dom"/>
</dbReference>